<keyword evidence="2" id="KW-1185">Reference proteome</keyword>
<protein>
    <submittedName>
        <fullName evidence="1">Uncharacterized protein</fullName>
    </submittedName>
</protein>
<sequence>MGRQLGLGRGRRLFDGEFFLQWRLVLRRRVVVLRGRGRWGRMRRRQLTRGS</sequence>
<evidence type="ECO:0000313" key="1">
    <source>
        <dbReference type="EMBL" id="QQM42386.1"/>
    </source>
</evidence>
<evidence type="ECO:0000313" key="2">
    <source>
        <dbReference type="Proteomes" id="UP000595636"/>
    </source>
</evidence>
<proteinExistence type="predicted"/>
<dbReference type="Proteomes" id="UP000595636">
    <property type="component" value="Chromosome"/>
</dbReference>
<dbReference type="KEGG" id="slf:JEQ17_25105"/>
<dbReference type="RefSeq" id="WP_200397314.1">
    <property type="nucleotide sequence ID" value="NZ_CP066831.1"/>
</dbReference>
<reference evidence="1 2" key="1">
    <citation type="submission" date="2020-12" db="EMBL/GenBank/DDBJ databases">
        <title>A novel species.</title>
        <authorList>
            <person name="Li K."/>
        </authorList>
    </citation>
    <scope>NUCLEOTIDE SEQUENCE [LARGE SCALE GENOMIC DNA]</scope>
    <source>
        <strain evidence="1 2">ZYC-3</strain>
    </source>
</reference>
<gene>
    <name evidence="1" type="ORF">JEQ17_25105</name>
</gene>
<accession>A0A7T7I7L2</accession>
<name>A0A7T7I7L2_9ACTN</name>
<dbReference type="AlphaFoldDB" id="A0A7T7I7L2"/>
<dbReference type="EMBL" id="CP066831">
    <property type="protein sequence ID" value="QQM42386.1"/>
    <property type="molecule type" value="Genomic_DNA"/>
</dbReference>
<organism evidence="1 2">
    <name type="scientific">Streptomyces liliifuscus</name>
    <dbReference type="NCBI Taxonomy" id="2797636"/>
    <lineage>
        <taxon>Bacteria</taxon>
        <taxon>Bacillati</taxon>
        <taxon>Actinomycetota</taxon>
        <taxon>Actinomycetes</taxon>
        <taxon>Kitasatosporales</taxon>
        <taxon>Streptomycetaceae</taxon>
        <taxon>Streptomyces</taxon>
    </lineage>
</organism>